<feature type="domain" description="Helicase C-terminal" evidence="2">
    <location>
        <begin position="371"/>
        <end position="519"/>
    </location>
</feature>
<keyword evidence="3" id="KW-0378">Hydrolase</keyword>
<evidence type="ECO:0000259" key="1">
    <source>
        <dbReference type="PROSITE" id="PS51192"/>
    </source>
</evidence>
<dbReference type="RefSeq" id="WP_172423990.1">
    <property type="nucleotide sequence ID" value="NZ_CP019718.1"/>
</dbReference>
<dbReference type="Pfam" id="PF00271">
    <property type="entry name" value="Helicase_C"/>
    <property type="match status" value="1"/>
</dbReference>
<dbReference type="InterPro" id="IPR038718">
    <property type="entry name" value="SNF2-like_sf"/>
</dbReference>
<dbReference type="GO" id="GO:0005524">
    <property type="term" value="F:ATP binding"/>
    <property type="evidence" value="ECO:0007669"/>
    <property type="project" value="InterPro"/>
</dbReference>
<dbReference type="InterPro" id="IPR001650">
    <property type="entry name" value="Helicase_C-like"/>
</dbReference>
<feature type="domain" description="Helicase ATP-binding" evidence="1">
    <location>
        <begin position="97"/>
        <end position="256"/>
    </location>
</feature>
<dbReference type="InterPro" id="IPR027417">
    <property type="entry name" value="P-loop_NTPase"/>
</dbReference>
<keyword evidence="3" id="KW-0347">Helicase</keyword>
<accession>A0A6C0QZB0</accession>
<dbReference type="PANTHER" id="PTHR10799">
    <property type="entry name" value="SNF2/RAD54 HELICASE FAMILY"/>
    <property type="match status" value="1"/>
</dbReference>
<organism evidence="3 4">
    <name type="scientific">Paenibacillus larvae subsp. larvae</name>
    <dbReference type="NCBI Taxonomy" id="147375"/>
    <lineage>
        <taxon>Bacteria</taxon>
        <taxon>Bacillati</taxon>
        <taxon>Bacillota</taxon>
        <taxon>Bacilli</taxon>
        <taxon>Bacillales</taxon>
        <taxon>Paenibacillaceae</taxon>
        <taxon>Paenibacillus</taxon>
    </lineage>
</organism>
<dbReference type="GO" id="GO:0004386">
    <property type="term" value="F:helicase activity"/>
    <property type="evidence" value="ECO:0007669"/>
    <property type="project" value="UniProtKB-KW"/>
</dbReference>
<dbReference type="Pfam" id="PF00176">
    <property type="entry name" value="SNF2-rel_dom"/>
    <property type="match status" value="1"/>
</dbReference>
<keyword evidence="3" id="KW-0547">Nucleotide-binding</keyword>
<evidence type="ECO:0000259" key="2">
    <source>
        <dbReference type="PROSITE" id="PS51194"/>
    </source>
</evidence>
<keyword evidence="3" id="KW-0614">Plasmid</keyword>
<dbReference type="Proteomes" id="UP000464330">
    <property type="component" value="Plasmid unnamed1"/>
</dbReference>
<keyword evidence="3" id="KW-0067">ATP-binding</keyword>
<proteinExistence type="predicted"/>
<reference evidence="3 4" key="1">
    <citation type="journal article" date="2020" name="Int. J. Med. Microbiol.">
        <title>Discovery of Paenibacillus larvae ERIC V: Phenotypic and genomic comparison to genotypes ERIC I-IV reveal different inventories of virulence factors which correlate with epidemiological prevalences of American Foulbrood.</title>
        <authorList>
            <person name="Beims H."/>
            <person name="Bunk B."/>
            <person name="Erler S."/>
            <person name="Mohr K.I."/>
            <person name="Sproer C."/>
            <person name="Pradella S."/>
            <person name="Gunther G."/>
            <person name="Rohde M."/>
            <person name="von der Ohe W."/>
            <person name="Steinert M."/>
        </authorList>
    </citation>
    <scope>NUCLEOTIDE SEQUENCE [LARGE SCALE GENOMIC DNA]</scope>
    <source>
        <strain evidence="3">Eric_V</strain>
        <plasmid evidence="3">unnamed1</plasmid>
    </source>
</reference>
<dbReference type="PROSITE" id="PS51192">
    <property type="entry name" value="HELICASE_ATP_BIND_1"/>
    <property type="match status" value="1"/>
</dbReference>
<dbReference type="SMART" id="SM00487">
    <property type="entry name" value="DEXDc"/>
    <property type="match status" value="1"/>
</dbReference>
<dbReference type="EMBL" id="CP019718">
    <property type="protein sequence ID" value="QHZ54054.1"/>
    <property type="molecule type" value="Genomic_DNA"/>
</dbReference>
<dbReference type="AlphaFoldDB" id="A0A6C0QZB0"/>
<geneLocation type="plasmid" evidence="3 4">
    <name>unnamed1</name>
</geneLocation>
<evidence type="ECO:0000313" key="3">
    <source>
        <dbReference type="EMBL" id="QHZ54054.1"/>
    </source>
</evidence>
<evidence type="ECO:0000313" key="4">
    <source>
        <dbReference type="Proteomes" id="UP000464330"/>
    </source>
</evidence>
<protein>
    <submittedName>
        <fullName evidence="3">Putative ATP-dependent helicase YwqA</fullName>
    </submittedName>
</protein>
<dbReference type="InterPro" id="IPR014001">
    <property type="entry name" value="Helicase_ATP-bd"/>
</dbReference>
<dbReference type="SUPFAM" id="SSF52540">
    <property type="entry name" value="P-loop containing nucleoside triphosphate hydrolases"/>
    <property type="match status" value="2"/>
</dbReference>
<dbReference type="CDD" id="cd17919">
    <property type="entry name" value="DEXHc_Snf"/>
    <property type="match status" value="1"/>
</dbReference>
<gene>
    <name evidence="3" type="primary">ywqA_2</name>
    <name evidence="3" type="ORF">ERICV_05070</name>
</gene>
<dbReference type="Gene3D" id="3.40.50.300">
    <property type="entry name" value="P-loop containing nucleotide triphosphate hydrolases"/>
    <property type="match status" value="1"/>
</dbReference>
<dbReference type="InterPro" id="IPR000330">
    <property type="entry name" value="SNF2_N"/>
</dbReference>
<dbReference type="Gene3D" id="3.40.50.10810">
    <property type="entry name" value="Tandem AAA-ATPase domain"/>
    <property type="match status" value="1"/>
</dbReference>
<name>A0A6C0QZB0_9BACL</name>
<dbReference type="PROSITE" id="PS51194">
    <property type="entry name" value="HELICASE_CTER"/>
    <property type="match status" value="1"/>
</dbReference>
<sequence length="522" mass="60627">MNEQPFEFIYTNLTDAQALKLNAKYIPSKKQYRIPGTLHRLRELYRLTRETHSKEFLDHIRDVGIKRKQLLEYQKSLKTRTLEDPEGKLRPYQYQDVEYLSKLHNAALFHDMRLGKSVIMSSILKRKGFKKGIIIAPVSTLFQWEDEIRNWTELKPLVYAGTKNKREKIRLVFGQTDSVLITSYGTIREDVDILIKLKFDFVACDEAHRLRNYKTGQSKACYKVGKRSEHRYALTGTPVCGSEIDLYGILAFLFPNHFTSYWQFADEYMTIVEGYFGKDIGKLRRKEELEEVINSVSIMRKKKNVLEWLPEKTFEKMKVELDSKQRKAYKSMLESFEYEDIDASTVLAQMTRLRQISTCPSVLGLDIPNAKEKVLLEWLSDHPNEPVIVFSMFSSYLKELQGQIKGSRLLIGEVTREERNKNVRDFQSGEYNVLLANIIVAKEGLTLDRGEVSIFLDKSFNPTDNEQAMERITPTTEDNIHKTLIIDIEAIGTYDDKINKILDRKLGAKEIVDEMLKLIKGG</sequence>